<evidence type="ECO:0000313" key="2">
    <source>
        <dbReference type="Proteomes" id="UP001165393"/>
    </source>
</evidence>
<comment type="caution">
    <text evidence="1">The sequence shown here is derived from an EMBL/GenBank/DDBJ whole genome shotgun (WGS) entry which is preliminary data.</text>
</comment>
<sequence>MIIIRDDMPEGIVAMEGVGEITREDYQDIIRPELERSFAHGEKIRFFYILGSQFTGFEPGALIDDAKLGIKHLGDFERIAVVCDVKWVNKAVKLVSFATPSPLQTFAVEEFDQALAWLQQ</sequence>
<organism evidence="1 2">
    <name type="scientific">Echinimonas agarilytica</name>
    <dbReference type="NCBI Taxonomy" id="1215918"/>
    <lineage>
        <taxon>Bacteria</taxon>
        <taxon>Pseudomonadati</taxon>
        <taxon>Pseudomonadota</taxon>
        <taxon>Gammaproteobacteria</taxon>
        <taxon>Alteromonadales</taxon>
        <taxon>Echinimonadaceae</taxon>
        <taxon>Echinimonas</taxon>
    </lineage>
</organism>
<accession>A0AA42B844</accession>
<protein>
    <submittedName>
        <fullName evidence="1">STAS/SEC14 domain-containing protein</fullName>
    </submittedName>
</protein>
<dbReference type="EMBL" id="JAMQGP010000003">
    <property type="protein sequence ID" value="MCM2679901.1"/>
    <property type="molecule type" value="Genomic_DNA"/>
</dbReference>
<dbReference type="SUPFAM" id="SSF52091">
    <property type="entry name" value="SpoIIaa-like"/>
    <property type="match status" value="1"/>
</dbReference>
<dbReference type="Proteomes" id="UP001165393">
    <property type="component" value="Unassembled WGS sequence"/>
</dbReference>
<evidence type="ECO:0000313" key="1">
    <source>
        <dbReference type="EMBL" id="MCM2679901.1"/>
    </source>
</evidence>
<name>A0AA42B844_9GAMM</name>
<reference evidence="1 2" key="1">
    <citation type="journal article" date="2013" name="Antonie Van Leeuwenhoek">
        <title>Echinimonas agarilytica gen. nov., sp. nov., a new gammaproteobacterium isolated from the sea urchin Strongylocentrotus intermedius.</title>
        <authorList>
            <person name="Nedashkovskaya O.I."/>
            <person name="Stenkova A.M."/>
            <person name="Zhukova N.V."/>
            <person name="Van Trappen S."/>
            <person name="Lee J.S."/>
            <person name="Kim S.B."/>
        </authorList>
    </citation>
    <scope>NUCLEOTIDE SEQUENCE [LARGE SCALE GENOMIC DNA]</scope>
    <source>
        <strain evidence="1 2">KMM 6351</strain>
    </source>
</reference>
<proteinExistence type="predicted"/>
<keyword evidence="2" id="KW-1185">Reference proteome</keyword>
<dbReference type="Pfam" id="PF11964">
    <property type="entry name" value="SpoIIAA-like"/>
    <property type="match status" value="1"/>
</dbReference>
<dbReference type="InterPro" id="IPR038396">
    <property type="entry name" value="SpoIIAA-like_sf"/>
</dbReference>
<dbReference type="InterPro" id="IPR036513">
    <property type="entry name" value="STAS_dom_sf"/>
</dbReference>
<dbReference type="RefSeq" id="WP_251261312.1">
    <property type="nucleotide sequence ID" value="NZ_JAMQGP010000003.1"/>
</dbReference>
<dbReference type="Gene3D" id="3.40.50.10600">
    <property type="entry name" value="SpoIIaa-like domains"/>
    <property type="match status" value="1"/>
</dbReference>
<gene>
    <name evidence="1" type="ORF">NAF29_09510</name>
</gene>
<dbReference type="AlphaFoldDB" id="A0AA42B844"/>
<dbReference type="InterPro" id="IPR021866">
    <property type="entry name" value="SpoIIAA-like"/>
</dbReference>